<keyword evidence="1" id="KW-0812">Transmembrane</keyword>
<dbReference type="InterPro" id="IPR013362">
    <property type="entry name" value="Pilus_4_PilV"/>
</dbReference>
<protein>
    <submittedName>
        <fullName evidence="2">Type IV pilus modification protein PilV</fullName>
    </submittedName>
</protein>
<dbReference type="Pfam" id="PF07963">
    <property type="entry name" value="N_methyl"/>
    <property type="match status" value="1"/>
</dbReference>
<keyword evidence="1" id="KW-0472">Membrane</keyword>
<organism evidence="2 3">
    <name type="scientific">Tepidimonas charontis</name>
    <dbReference type="NCBI Taxonomy" id="2267262"/>
    <lineage>
        <taxon>Bacteria</taxon>
        <taxon>Pseudomonadati</taxon>
        <taxon>Pseudomonadota</taxon>
        <taxon>Betaproteobacteria</taxon>
        <taxon>Burkholderiales</taxon>
        <taxon>Tepidimonas</taxon>
    </lineage>
</organism>
<comment type="caution">
    <text evidence="2">The sequence shown here is derived from an EMBL/GenBank/DDBJ whole genome shotgun (WGS) entry which is preliminary data.</text>
</comment>
<sequence>MKAPKSITVANRLHRPHQRGAGLVEVLVAIIVFSIGVIGMVRMQAQALKNAESAYLRTQANMLGYYMLDALRIDRIRARDGLYNLNKICTIPPAGSSLIAYQHEQWLQAIKTSLGNHNGTCGEIVVPEKFIFTPPLAAAGQGWRHWSRLAAAGRATGR</sequence>
<proteinExistence type="predicted"/>
<evidence type="ECO:0000313" key="2">
    <source>
        <dbReference type="EMBL" id="TSE36256.1"/>
    </source>
</evidence>
<dbReference type="AlphaFoldDB" id="A0A554XK98"/>
<dbReference type="Proteomes" id="UP000318294">
    <property type="component" value="Unassembled WGS sequence"/>
</dbReference>
<name>A0A554XK98_9BURK</name>
<keyword evidence="1" id="KW-1133">Transmembrane helix</keyword>
<reference evidence="2 3" key="1">
    <citation type="submission" date="2019-07" db="EMBL/GenBank/DDBJ databases">
        <title>Tepidimonas charontis SPSP-6 draft genome.</title>
        <authorList>
            <person name="Da Costa M.S."/>
            <person name="Froufe H.J.C."/>
            <person name="Egas C."/>
            <person name="Albuquerque L."/>
        </authorList>
    </citation>
    <scope>NUCLEOTIDE SEQUENCE [LARGE SCALE GENOMIC DNA]</scope>
    <source>
        <strain evidence="2 3">SPSP-6</strain>
    </source>
</reference>
<feature type="transmembrane region" description="Helical" evidence="1">
    <location>
        <begin position="21"/>
        <end position="41"/>
    </location>
</feature>
<dbReference type="RefSeq" id="WP_144327331.1">
    <property type="nucleotide sequence ID" value="NZ_VJON01000002.1"/>
</dbReference>
<accession>A0A554XK98</accession>
<gene>
    <name evidence="2" type="ORF">Tchar_00307</name>
</gene>
<dbReference type="InterPro" id="IPR012902">
    <property type="entry name" value="N_methyl_site"/>
</dbReference>
<dbReference type="EMBL" id="VJON01000002">
    <property type="protein sequence ID" value="TSE36256.1"/>
    <property type="molecule type" value="Genomic_DNA"/>
</dbReference>
<evidence type="ECO:0000256" key="1">
    <source>
        <dbReference type="SAM" id="Phobius"/>
    </source>
</evidence>
<evidence type="ECO:0000313" key="3">
    <source>
        <dbReference type="Proteomes" id="UP000318294"/>
    </source>
</evidence>
<dbReference type="OrthoDB" id="8906930at2"/>
<keyword evidence="3" id="KW-1185">Reference proteome</keyword>
<dbReference type="NCBIfam" id="TIGR02523">
    <property type="entry name" value="type_IV_pilV"/>
    <property type="match status" value="1"/>
</dbReference>